<feature type="region of interest" description="Disordered" evidence="5">
    <location>
        <begin position="2028"/>
        <end position="2101"/>
    </location>
</feature>
<dbReference type="Gene3D" id="3.40.850.10">
    <property type="entry name" value="Kinesin motor domain"/>
    <property type="match status" value="1"/>
</dbReference>
<evidence type="ECO:0000313" key="8">
    <source>
        <dbReference type="Proteomes" id="UP001214603"/>
    </source>
</evidence>
<dbReference type="GO" id="GO:0005524">
    <property type="term" value="F:ATP binding"/>
    <property type="evidence" value="ECO:0007669"/>
    <property type="project" value="UniProtKB-UniRule"/>
</dbReference>
<evidence type="ECO:0000259" key="6">
    <source>
        <dbReference type="PROSITE" id="PS50067"/>
    </source>
</evidence>
<feature type="binding site" evidence="3">
    <location>
        <begin position="109"/>
        <end position="116"/>
    </location>
    <ligand>
        <name>ATP</name>
        <dbReference type="ChEBI" id="CHEBI:30616"/>
    </ligand>
</feature>
<keyword evidence="3" id="KW-0505">Motor protein</keyword>
<dbReference type="InterPro" id="IPR019821">
    <property type="entry name" value="Kinesin_motor_CS"/>
</dbReference>
<dbReference type="EMBL" id="CP119937">
    <property type="protein sequence ID" value="WFD03551.1"/>
    <property type="molecule type" value="Genomic_DNA"/>
</dbReference>
<feature type="compositionally biased region" description="Low complexity" evidence="5">
    <location>
        <begin position="1162"/>
        <end position="1173"/>
    </location>
</feature>
<dbReference type="GO" id="GO:0007018">
    <property type="term" value="P:microtubule-based movement"/>
    <property type="evidence" value="ECO:0007669"/>
    <property type="project" value="InterPro"/>
</dbReference>
<dbReference type="Pfam" id="PF00225">
    <property type="entry name" value="Kinesin"/>
    <property type="match status" value="1"/>
</dbReference>
<evidence type="ECO:0000256" key="5">
    <source>
        <dbReference type="SAM" id="MobiDB-lite"/>
    </source>
</evidence>
<evidence type="ECO:0000256" key="2">
    <source>
        <dbReference type="ARBA" id="ARBA00022840"/>
    </source>
</evidence>
<accession>A0AAF0E1A7</accession>
<keyword evidence="2 3" id="KW-0067">ATP-binding</keyword>
<dbReference type="SUPFAM" id="SSF52540">
    <property type="entry name" value="P-loop containing nucleoside triphosphate hydrolases"/>
    <property type="match status" value="1"/>
</dbReference>
<feature type="region of interest" description="Disordered" evidence="5">
    <location>
        <begin position="2465"/>
        <end position="2507"/>
    </location>
</feature>
<dbReference type="PROSITE" id="PS00411">
    <property type="entry name" value="KINESIN_MOTOR_1"/>
    <property type="match status" value="1"/>
</dbReference>
<feature type="region of interest" description="Disordered" evidence="5">
    <location>
        <begin position="1912"/>
        <end position="1987"/>
    </location>
</feature>
<dbReference type="PROSITE" id="PS50067">
    <property type="entry name" value="KINESIN_MOTOR_2"/>
    <property type="match status" value="1"/>
</dbReference>
<feature type="compositionally biased region" description="Polar residues" evidence="5">
    <location>
        <begin position="1570"/>
        <end position="1580"/>
    </location>
</feature>
<feature type="compositionally biased region" description="Low complexity" evidence="5">
    <location>
        <begin position="2047"/>
        <end position="2072"/>
    </location>
</feature>
<dbReference type="InterPro" id="IPR013783">
    <property type="entry name" value="Ig-like_fold"/>
</dbReference>
<evidence type="ECO:0000256" key="1">
    <source>
        <dbReference type="ARBA" id="ARBA00022741"/>
    </source>
</evidence>
<keyword evidence="1 3" id="KW-0547">Nucleotide-binding</keyword>
<dbReference type="Proteomes" id="UP001214603">
    <property type="component" value="Chromosome 4"/>
</dbReference>
<evidence type="ECO:0000256" key="4">
    <source>
        <dbReference type="SAM" id="Coils"/>
    </source>
</evidence>
<feature type="compositionally biased region" description="Acidic residues" evidence="5">
    <location>
        <begin position="1509"/>
        <end position="1528"/>
    </location>
</feature>
<feature type="region of interest" description="Disordered" evidence="5">
    <location>
        <begin position="1506"/>
        <end position="1631"/>
    </location>
</feature>
<proteinExistence type="inferred from homology"/>
<feature type="region of interest" description="Disordered" evidence="5">
    <location>
        <begin position="763"/>
        <end position="1094"/>
    </location>
</feature>
<keyword evidence="4" id="KW-0175">Coiled coil</keyword>
<feature type="region of interest" description="Disordered" evidence="5">
    <location>
        <begin position="1130"/>
        <end position="1173"/>
    </location>
</feature>
<dbReference type="InterPro" id="IPR001752">
    <property type="entry name" value="Kinesin_motor_dom"/>
</dbReference>
<protein>
    <recommendedName>
        <fullName evidence="6">Kinesin motor domain-containing protein</fullName>
    </recommendedName>
</protein>
<feature type="compositionally biased region" description="Basic and acidic residues" evidence="5">
    <location>
        <begin position="1919"/>
        <end position="1941"/>
    </location>
</feature>
<dbReference type="PANTHER" id="PTHR39211:SF1">
    <property type="entry name" value="ABNORMAL SPINDLE-LIKE MICROCEPHALY-ASSOCIATED PROTEIN ASH DOMAIN-CONTAINING PROTEIN"/>
    <property type="match status" value="1"/>
</dbReference>
<dbReference type="PANTHER" id="PTHR39211">
    <property type="entry name" value="CHROMOSOME 7, WHOLE GENOME SHOTGUN SEQUENCE"/>
    <property type="match status" value="1"/>
</dbReference>
<dbReference type="PRINTS" id="PR00380">
    <property type="entry name" value="KINESINHEAVY"/>
</dbReference>
<feature type="compositionally biased region" description="Basic and acidic residues" evidence="5">
    <location>
        <begin position="1065"/>
        <end position="1090"/>
    </location>
</feature>
<comment type="similarity">
    <text evidence="3">Belongs to the TRAFAC class myosin-kinesin ATPase superfamily. Kinesin family.</text>
</comment>
<feature type="region of interest" description="Disordered" evidence="5">
    <location>
        <begin position="454"/>
        <end position="494"/>
    </location>
</feature>
<feature type="domain" description="Kinesin motor" evidence="6">
    <location>
        <begin position="13"/>
        <end position="362"/>
    </location>
</feature>
<feature type="compositionally biased region" description="Basic and acidic residues" evidence="5">
    <location>
        <begin position="795"/>
        <end position="918"/>
    </location>
</feature>
<evidence type="ECO:0000256" key="3">
    <source>
        <dbReference type="PROSITE-ProRule" id="PRU00283"/>
    </source>
</evidence>
<dbReference type="GO" id="GO:0008017">
    <property type="term" value="F:microtubule binding"/>
    <property type="evidence" value="ECO:0007669"/>
    <property type="project" value="InterPro"/>
</dbReference>
<keyword evidence="8" id="KW-1185">Reference proteome</keyword>
<organism evidence="7 8">
    <name type="scientific">Malassezia obtusa</name>
    <dbReference type="NCBI Taxonomy" id="76774"/>
    <lineage>
        <taxon>Eukaryota</taxon>
        <taxon>Fungi</taxon>
        <taxon>Dikarya</taxon>
        <taxon>Basidiomycota</taxon>
        <taxon>Ustilaginomycotina</taxon>
        <taxon>Malasseziomycetes</taxon>
        <taxon>Malasseziales</taxon>
        <taxon>Malasseziaceae</taxon>
        <taxon>Malassezia</taxon>
    </lineage>
</organism>
<feature type="compositionally biased region" description="Pro residues" evidence="5">
    <location>
        <begin position="1010"/>
        <end position="1026"/>
    </location>
</feature>
<feature type="region of interest" description="Disordered" evidence="5">
    <location>
        <begin position="567"/>
        <end position="603"/>
    </location>
</feature>
<dbReference type="Gene3D" id="2.60.40.10">
    <property type="entry name" value="Immunoglobulins"/>
    <property type="match status" value="1"/>
</dbReference>
<feature type="compositionally biased region" description="Basic and acidic residues" evidence="5">
    <location>
        <begin position="1130"/>
        <end position="1147"/>
    </location>
</feature>
<feature type="compositionally biased region" description="Low complexity" evidence="5">
    <location>
        <begin position="484"/>
        <end position="494"/>
    </location>
</feature>
<dbReference type="InterPro" id="IPR027417">
    <property type="entry name" value="P-loop_NTPase"/>
</dbReference>
<feature type="compositionally biased region" description="Low complexity" evidence="5">
    <location>
        <begin position="2469"/>
        <end position="2481"/>
    </location>
</feature>
<feature type="region of interest" description="Disordered" evidence="5">
    <location>
        <begin position="669"/>
        <end position="710"/>
    </location>
</feature>
<evidence type="ECO:0000313" key="7">
    <source>
        <dbReference type="EMBL" id="WFD03551.1"/>
    </source>
</evidence>
<feature type="compositionally biased region" description="Low complexity" evidence="5">
    <location>
        <begin position="1599"/>
        <end position="1625"/>
    </location>
</feature>
<dbReference type="GO" id="GO:0003777">
    <property type="term" value="F:microtubule motor activity"/>
    <property type="evidence" value="ECO:0007669"/>
    <property type="project" value="InterPro"/>
</dbReference>
<gene>
    <name evidence="7" type="ORF">MOBT1_002242</name>
</gene>
<feature type="compositionally biased region" description="Pro residues" evidence="5">
    <location>
        <begin position="966"/>
        <end position="982"/>
    </location>
</feature>
<dbReference type="InterPro" id="IPR036961">
    <property type="entry name" value="Kinesin_motor_dom_sf"/>
</dbReference>
<reference evidence="7" key="1">
    <citation type="submission" date="2023-03" db="EMBL/GenBank/DDBJ databases">
        <title>Mating type loci evolution in Malassezia.</title>
        <authorList>
            <person name="Coelho M.A."/>
        </authorList>
    </citation>
    <scope>NUCLEOTIDE SEQUENCE</scope>
    <source>
        <strain evidence="7">CBS 7876</strain>
    </source>
</reference>
<dbReference type="SMART" id="SM00129">
    <property type="entry name" value="KISc"/>
    <property type="match status" value="1"/>
</dbReference>
<name>A0AAF0E1A7_9BASI</name>
<feature type="coiled-coil region" evidence="4">
    <location>
        <begin position="378"/>
        <end position="444"/>
    </location>
</feature>
<sequence>MPVSDAMAGARENVVVCVRLRPSDEEPSVWTVDPAHHRIVPNASHPALARRAGSSGAAADDEERSTAYDFCYDHLVLGDERTEDLYAHTVYPVVRAAMEGYNGTVFAYGQTGSGKTHTMSGTRNEPGVIPCAVRDVFAMIRDAPEREFLLRVSFLEIYNETLKDLLAPVAPSTPSRRGAASTSASSVRAAPRIVEERGRIALAGLQEEVVTTPAEVLALLERGEAARHVGATDWNTRSSRSHSVFQLTIESRDAAQGGVRVSQLNLIDLAGSERAASEVARRKEGAYINKSLLTLGTVIAKLTEPHGADSHIPYRDSKLTRLLQTSLSGDARVAVICTIAPESAAAQETLSTLKFGRRCKLVVTKAQKHVTVDDKALLEQYRKELDTLRARLEASASTSDSPPHTPPSDLEALRSEHAAAAQQVAEMRETRQGLRAQIDHLTRLILTSRNVAAEAPARAPHADDAYASPRRGPRMSDLPPRPAAPAASSPAAPDFAPHAELAALRRELRDAREAHHDAVHALQEELAAERVRAEEALADADDARAEAREAQIAVDEARADVDRARVDADEARTDAEEARTDADEARADADEARAQADEARAQADEARAQAQDAVQQLRAAREEHATNEAHREFRELVGGTHNIDAPEKDTAQLYARIAALERALAEERATRDLNSLPERPPASPMRARKDMTPPRVPLRTRSTGASPEPAGDAALRAQIEQQKALIATLNQSVEGWQTRVQMQAHKIAQLAAMVEGEELDACAPKDTHRGASPGGAALRVRSPSPAGRAAAQAGEARRREREERREQERVEAERREAREAERRARDERRERERAERRERERVEAERREKERAERADAERRAREERREKERAERREKERADAERREKERADAERREKERADAERREKERAERADAERRARATQARTKAPAEAADGALPRTRAASSPSGGRRPLPQPEGLPASTSHPLPMPPTRRTLPTPPSRPLVPSGSVAALRASLTAAPERAERVERAPLPPVPRAPLAPLPESPGAPGKAGGPPPSATVRARLSAFAPRDEDSPRRPTGGKAARAERARDASILRELNDLRAMPRVESSRSMYTAPAAELAQGRLSAAAYKTDASHDGAVMLASGFAEKRGRAPQRAPDESRAAESDGAVYAPHAHDTDAGPASAPEAGAAASADAGAAHLDVPAVDPRPLVFAEIYNNDTSSLRLVELHNPTDAPCAVELHGARGVRWTQLRAHAGAPSQLWAAREATNTVAWTVGALTLAPGERRALCVEVRVREVVGEEIGAELVRATTALAIEAAGVTTRLPVHLSAASPDLSLALEGGDAPAPEERGRERTLVLDVGDVVVGESVSRTLRVTNRAALACYAQFQRQDEAEDARDPRLHVAGSAYAPVALGAHSTRTVAVVLEPRAPCANYEQTLTLVNLHAQAASLRVLIRANILGAASDEALAILNECPLDFGDCCGGQWTRQLLILKNTADVPLDVRFQAEKHVDVTFQLADLAQARDTTDEDDDPDADAAADSGDDDVPLGGSSTTAARASAGAAPVDEARTPLAQPHAAPGAEADDGSETTSSNASQAGSRVASPEPHASLSSETDRSVPASAPTASIAPSADASSVPSSGSAAREPSRLASYSVSALATSTRAAQSTHRRIHDPVAMLRGAGESQHNQLEELVLRPGAQYRVVVSHRPPREPLDATYSAGRLRETTFRVFLDHARVRDHARAHGGLQRQTIDCHLRTCTPFISVAPRTVDFGMAGVGTRKTGQIAVTNHSDLSTRILMRFVSKVLSMYMDAITIPARQTVEVKMDFFPRRVNDAYRKQITVMNLLNRHNDQIFEVCARNVDLQRVSFHSLFYRILTRSGSNYLDFGDVNIHSPRVRSFAIENLCDKRLALEMSVAHPEDLVLYVKAPARAHTPADAPPRDDEERAARPRAGTERKERFLETISTDATALARREAHDRRTRAAKRDDAHHAPKHTKPTNLGLALKRGHRGRVTYRYGAAVTFKDRALLHTLEPLDLASGPPVDATRLSAKARRHQRQQARGDDGVRAASPRTPRRAAAPDEAAPASPATPADAPPRPTTPTRAPRRTPPAPGASPALTGQWRSAPLLSNPVEVAHLDVDELIAALVNQSPNLSTFFLRGLEAEERVVRTEINLQRALRAAIDSGQLVPIGMLEAPPRAEVQVVAVYTPSGSTRPHIQGTARKQDSRIFLRLLEFDAARAAHLPEFASLQGRDVDELPVRDLMVRSTVCRSMLELGQPHINFGHMDKGEMRQRKIWIQNRSEWALRYYIRKSGSIASGDIRLGLGRYGVVPGYGKRGVDFTFSPSLPGAFHEKLLVENIADHDNDQPVVLKATVRKVANFATDPGALDFGTCRAGQVSMPESVLVSNTTQKARAFVVSVDESLAARVPLDVLVTTSSDTVTRRALSREEEEEVETLLQKLKIAQRKGNVDKLAKYQDRLQQLGVPIPTADGEAPAGAQPDAPAEDDAPGHDVTLVWPPSRADGDASTSLTLHVAAQQSQKLLLRVRVPRGTPAADVHVALQVHEVKNSDETRSVLLHARTEASAL</sequence>
<feature type="compositionally biased region" description="Low complexity" evidence="5">
    <location>
        <begin position="1531"/>
        <end position="1545"/>
    </location>
</feature>